<comment type="caution">
    <text evidence="1">The sequence shown here is derived from an EMBL/GenBank/DDBJ whole genome shotgun (WGS) entry which is preliminary data.</text>
</comment>
<proteinExistence type="predicted"/>
<reference evidence="1" key="1">
    <citation type="submission" date="2021-11" db="EMBL/GenBank/DDBJ databases">
        <authorList>
            <person name="Schell T."/>
        </authorList>
    </citation>
    <scope>NUCLEOTIDE SEQUENCE</scope>
    <source>
        <strain evidence="1">M5</strain>
    </source>
</reference>
<name>A0A8J2RYC3_9CRUS</name>
<sequence>MTTPHSTCIPLDTKSGLTDPRNIIMRIMTITVVQTFDMLLEDFDNDWRIDFPTHVILTDRIGFKSGSVLYYEIPMILFHYKSPPHMDPGLGGGDDDGKLFTVLRPTTDSGQ</sequence>
<dbReference type="EMBL" id="CAKKLH010000320">
    <property type="protein sequence ID" value="CAH0112025.1"/>
    <property type="molecule type" value="Genomic_DNA"/>
</dbReference>
<gene>
    <name evidence="1" type="ORF">DGAL_LOCUS15732</name>
</gene>
<keyword evidence="2" id="KW-1185">Reference proteome</keyword>
<evidence type="ECO:0000313" key="2">
    <source>
        <dbReference type="Proteomes" id="UP000789390"/>
    </source>
</evidence>
<organism evidence="1 2">
    <name type="scientific">Daphnia galeata</name>
    <dbReference type="NCBI Taxonomy" id="27404"/>
    <lineage>
        <taxon>Eukaryota</taxon>
        <taxon>Metazoa</taxon>
        <taxon>Ecdysozoa</taxon>
        <taxon>Arthropoda</taxon>
        <taxon>Crustacea</taxon>
        <taxon>Branchiopoda</taxon>
        <taxon>Diplostraca</taxon>
        <taxon>Cladocera</taxon>
        <taxon>Anomopoda</taxon>
        <taxon>Daphniidae</taxon>
        <taxon>Daphnia</taxon>
    </lineage>
</organism>
<dbReference type="AlphaFoldDB" id="A0A8J2RYC3"/>
<protein>
    <submittedName>
        <fullName evidence="1">Uncharacterized protein</fullName>
    </submittedName>
</protein>
<evidence type="ECO:0000313" key="1">
    <source>
        <dbReference type="EMBL" id="CAH0112025.1"/>
    </source>
</evidence>
<dbReference type="Proteomes" id="UP000789390">
    <property type="component" value="Unassembled WGS sequence"/>
</dbReference>
<dbReference type="OrthoDB" id="10022113at2759"/>
<accession>A0A8J2RYC3</accession>